<dbReference type="GO" id="GO:0030091">
    <property type="term" value="P:protein repair"/>
    <property type="evidence" value="ECO:0007669"/>
    <property type="project" value="UniProtKB-UniRule"/>
</dbReference>
<evidence type="ECO:0000256" key="8">
    <source>
        <dbReference type="ARBA" id="ARBA00022691"/>
    </source>
</evidence>
<sequence>MMDERLESLIHLLQRNAIADPRVLATMKDIPRKAFIESPELKPLAYADEALPIECGQTISQPYIVAYMTERLNVQRKHDVLEIGTGSGYQTAILSRLARHVYTIEIHEELHRLAVARFKALGLTNITALCGDGSRGWPVPRLFDRILVTAGVIAAPPDLIGQLGPCGAMVIPLGRTSSQRIMLVVRNGSGVEFQSLIPVRFVPLL</sequence>
<evidence type="ECO:0000313" key="10">
    <source>
        <dbReference type="EMBL" id="MBJ7542832.1"/>
    </source>
</evidence>
<dbReference type="InterPro" id="IPR029063">
    <property type="entry name" value="SAM-dependent_MTases_sf"/>
</dbReference>
<evidence type="ECO:0000256" key="6">
    <source>
        <dbReference type="ARBA" id="ARBA00022603"/>
    </source>
</evidence>
<evidence type="ECO:0000313" key="11">
    <source>
        <dbReference type="Proteomes" id="UP000623250"/>
    </source>
</evidence>
<proteinExistence type="inferred from homology"/>
<evidence type="ECO:0000256" key="1">
    <source>
        <dbReference type="ARBA" id="ARBA00004496"/>
    </source>
</evidence>
<dbReference type="EC" id="2.1.1.77" evidence="3 9"/>
<comment type="similarity">
    <text evidence="2">Belongs to the methyltransferase superfamily. L-isoaspartyl/D-aspartyl protein methyltransferase family.</text>
</comment>
<gene>
    <name evidence="10" type="ORF">JDN41_04600</name>
</gene>
<dbReference type="GO" id="GO:0004719">
    <property type="term" value="F:protein-L-isoaspartate (D-aspartate) O-methyltransferase activity"/>
    <property type="evidence" value="ECO:0007669"/>
    <property type="project" value="UniProtKB-UniRule"/>
</dbReference>
<organism evidence="10 11">
    <name type="scientific">Rhodomicrobium udaipurense</name>
    <dbReference type="NCBI Taxonomy" id="1202716"/>
    <lineage>
        <taxon>Bacteria</taxon>
        <taxon>Pseudomonadati</taxon>
        <taxon>Pseudomonadota</taxon>
        <taxon>Alphaproteobacteria</taxon>
        <taxon>Hyphomicrobiales</taxon>
        <taxon>Hyphomicrobiaceae</taxon>
        <taxon>Rhodomicrobium</taxon>
    </lineage>
</organism>
<evidence type="ECO:0000256" key="9">
    <source>
        <dbReference type="NCBIfam" id="TIGR00080"/>
    </source>
</evidence>
<dbReference type="AlphaFoldDB" id="A0A8I1KIN5"/>
<dbReference type="FunFam" id="3.40.50.150:FF:000010">
    <property type="entry name" value="Protein-L-isoaspartate O-methyltransferase"/>
    <property type="match status" value="1"/>
</dbReference>
<comment type="caution">
    <text evidence="10">The sequence shown here is derived from an EMBL/GenBank/DDBJ whole genome shotgun (WGS) entry which is preliminary data.</text>
</comment>
<reference evidence="10 11" key="1">
    <citation type="submission" date="2020-12" db="EMBL/GenBank/DDBJ databases">
        <title>Revised draft genomes of Rhodomicrobium vannielii ATCC 17100 and Rhodomicrobium udaipurense JA643.</title>
        <authorList>
            <person name="Conners E.M."/>
            <person name="Davenport E.J."/>
            <person name="Bose A."/>
        </authorList>
    </citation>
    <scope>NUCLEOTIDE SEQUENCE [LARGE SCALE GENOMIC DNA]</scope>
    <source>
        <strain evidence="10 11">JA643</strain>
    </source>
</reference>
<dbReference type="Gene3D" id="3.40.50.150">
    <property type="entry name" value="Vaccinia Virus protein VP39"/>
    <property type="match status" value="1"/>
</dbReference>
<keyword evidence="5" id="KW-0963">Cytoplasm</keyword>
<dbReference type="EMBL" id="JAEMUK010000008">
    <property type="protein sequence ID" value="MBJ7542832.1"/>
    <property type="molecule type" value="Genomic_DNA"/>
</dbReference>
<evidence type="ECO:0000256" key="3">
    <source>
        <dbReference type="ARBA" id="ARBA00011890"/>
    </source>
</evidence>
<dbReference type="Proteomes" id="UP000623250">
    <property type="component" value="Unassembled WGS sequence"/>
</dbReference>
<evidence type="ECO:0000256" key="7">
    <source>
        <dbReference type="ARBA" id="ARBA00022679"/>
    </source>
</evidence>
<accession>A0A8I1KIN5</accession>
<keyword evidence="6 10" id="KW-0489">Methyltransferase</keyword>
<protein>
    <recommendedName>
        <fullName evidence="4 9">Protein-L-isoaspartate O-methyltransferase</fullName>
        <ecNumber evidence="3 9">2.1.1.77</ecNumber>
    </recommendedName>
</protein>
<dbReference type="CDD" id="cd02440">
    <property type="entry name" value="AdoMet_MTases"/>
    <property type="match status" value="1"/>
</dbReference>
<comment type="subcellular location">
    <subcellularLocation>
        <location evidence="1">Cytoplasm</location>
    </subcellularLocation>
</comment>
<name>A0A8I1KIN5_9HYPH</name>
<evidence type="ECO:0000256" key="2">
    <source>
        <dbReference type="ARBA" id="ARBA00005369"/>
    </source>
</evidence>
<dbReference type="GO" id="GO:0032259">
    <property type="term" value="P:methylation"/>
    <property type="evidence" value="ECO:0007669"/>
    <property type="project" value="UniProtKB-KW"/>
</dbReference>
<keyword evidence="7 10" id="KW-0808">Transferase</keyword>
<keyword evidence="8" id="KW-0949">S-adenosyl-L-methionine</keyword>
<dbReference type="InterPro" id="IPR000682">
    <property type="entry name" value="PCMT"/>
</dbReference>
<dbReference type="GO" id="GO:0005737">
    <property type="term" value="C:cytoplasm"/>
    <property type="evidence" value="ECO:0007669"/>
    <property type="project" value="UniProtKB-SubCell"/>
</dbReference>
<dbReference type="PANTHER" id="PTHR11579:SF0">
    <property type="entry name" value="PROTEIN-L-ISOASPARTATE(D-ASPARTATE) O-METHYLTRANSFERASE"/>
    <property type="match status" value="1"/>
</dbReference>
<keyword evidence="11" id="KW-1185">Reference proteome</keyword>
<dbReference type="SUPFAM" id="SSF53335">
    <property type="entry name" value="S-adenosyl-L-methionine-dependent methyltransferases"/>
    <property type="match status" value="1"/>
</dbReference>
<dbReference type="PANTHER" id="PTHR11579">
    <property type="entry name" value="PROTEIN-L-ISOASPARTATE O-METHYLTRANSFERASE"/>
    <property type="match status" value="1"/>
</dbReference>
<dbReference type="Pfam" id="PF01135">
    <property type="entry name" value="PCMT"/>
    <property type="match status" value="1"/>
</dbReference>
<dbReference type="NCBIfam" id="NF001453">
    <property type="entry name" value="PRK00312.1"/>
    <property type="match status" value="1"/>
</dbReference>
<evidence type="ECO:0000256" key="5">
    <source>
        <dbReference type="ARBA" id="ARBA00022490"/>
    </source>
</evidence>
<dbReference type="NCBIfam" id="TIGR00080">
    <property type="entry name" value="pimt"/>
    <property type="match status" value="1"/>
</dbReference>
<dbReference type="RefSeq" id="WP_037233809.1">
    <property type="nucleotide sequence ID" value="NZ_JAEMUK010000008.1"/>
</dbReference>
<evidence type="ECO:0000256" key="4">
    <source>
        <dbReference type="ARBA" id="ARBA00013346"/>
    </source>
</evidence>